<evidence type="ECO:0000256" key="1">
    <source>
        <dbReference type="SAM" id="Coils"/>
    </source>
</evidence>
<feature type="region of interest" description="Disordered" evidence="2">
    <location>
        <begin position="198"/>
        <end position="217"/>
    </location>
</feature>
<feature type="region of interest" description="Disordered" evidence="2">
    <location>
        <begin position="236"/>
        <end position="260"/>
    </location>
</feature>
<feature type="non-terminal residue" evidence="4">
    <location>
        <position position="1"/>
    </location>
</feature>
<feature type="region of interest" description="Disordered" evidence="2">
    <location>
        <begin position="493"/>
        <end position="520"/>
    </location>
</feature>
<evidence type="ECO:0000313" key="4">
    <source>
        <dbReference type="EMBL" id="JAT07960.1"/>
    </source>
</evidence>
<feature type="signal peptide" evidence="3">
    <location>
        <begin position="1"/>
        <end position="22"/>
    </location>
</feature>
<feature type="chain" id="PRO_5008586514" evidence="3">
    <location>
        <begin position="23"/>
        <end position="853"/>
    </location>
</feature>
<name>A0A1B6K946_9HEMI</name>
<feature type="coiled-coil region" evidence="1">
    <location>
        <begin position="113"/>
        <end position="158"/>
    </location>
</feature>
<organism evidence="4">
    <name type="scientific">Graphocephala atropunctata</name>
    <dbReference type="NCBI Taxonomy" id="36148"/>
    <lineage>
        <taxon>Eukaryota</taxon>
        <taxon>Metazoa</taxon>
        <taxon>Ecdysozoa</taxon>
        <taxon>Arthropoda</taxon>
        <taxon>Hexapoda</taxon>
        <taxon>Insecta</taxon>
        <taxon>Pterygota</taxon>
        <taxon>Neoptera</taxon>
        <taxon>Paraneoptera</taxon>
        <taxon>Hemiptera</taxon>
        <taxon>Auchenorrhyncha</taxon>
        <taxon>Membracoidea</taxon>
        <taxon>Cicadellidae</taxon>
        <taxon>Cicadellinae</taxon>
        <taxon>Cicadellini</taxon>
        <taxon>Graphocephala</taxon>
    </lineage>
</organism>
<proteinExistence type="predicted"/>
<evidence type="ECO:0000256" key="2">
    <source>
        <dbReference type="SAM" id="MobiDB-lite"/>
    </source>
</evidence>
<protein>
    <submittedName>
        <fullName evidence="4">Uncharacterized protein</fullName>
    </submittedName>
</protein>
<reference evidence="4" key="1">
    <citation type="submission" date="2015-11" db="EMBL/GenBank/DDBJ databases">
        <title>De novo transcriptome assembly of four potential Pierce s Disease insect vectors from Arizona vineyards.</title>
        <authorList>
            <person name="Tassone E.E."/>
        </authorList>
    </citation>
    <scope>NUCLEOTIDE SEQUENCE</scope>
</reference>
<accession>A0A1B6K946</accession>
<feature type="compositionally biased region" description="Polar residues" evidence="2">
    <location>
        <begin position="236"/>
        <end position="252"/>
    </location>
</feature>
<feature type="region of interest" description="Disordered" evidence="2">
    <location>
        <begin position="616"/>
        <end position="673"/>
    </location>
</feature>
<keyword evidence="3" id="KW-0732">Signal</keyword>
<evidence type="ECO:0000256" key="3">
    <source>
        <dbReference type="SAM" id="SignalP"/>
    </source>
</evidence>
<gene>
    <name evidence="4" type="ORF">g.3936</name>
</gene>
<keyword evidence="1" id="KW-0175">Coiled coil</keyword>
<dbReference type="AlphaFoldDB" id="A0A1B6K946"/>
<dbReference type="EMBL" id="GEBQ01032017">
    <property type="protein sequence ID" value="JAT07960.1"/>
    <property type="molecule type" value="Transcribed_RNA"/>
</dbReference>
<sequence>RACGVGVCLCTASVLSWRLVNCDVSVVLCVMLQVPTDPGLSRTSRADSRVQVESDPASLRRELEAARQALRTQTLRCRQMDVALSRRLEQKEQEVQSWKTLREQQLSHVMRALMVLEARLRREQRNIRSQLGERDAVIRAQQLEIVRLKKLLDSEARQEEVKTSMKTPEVNVSSTEFEYDCDVKPDLISSLGITHFRRNPEKSLTPNTTDNEDSQSNLDSLQLSFYEVGSQPESLASNLSTQSCNGDISESADTTRDSTDFSCVSPLRPLQDHWNEPNSTRVTNNNNYFADLKTTRCQELANNLKKLEVKVHMETQYPQKNVLSPVKEESSMNLISACNSPVRCTPCEEQTVKGSPVSSDAHYQDCKPSPSTLLQEVRISGRNEYEDNPVLSCVNQILLRDQEEFLEEQRALRLKEQEKSKKEAEAKLNNKKLTKSTENLSLLNEQIIVQHSPVKNKVYSPLNSVSPNHVTEQLIKHSTQPDLEEDHYKSITKLSSPKKRSSPKENLHVKTVPPALPPKPQRLIFSKSMDQKAIINSILPHMKGDESSALDIIKKRASLPNPSADSELYVISNSAIDDELLHQLQGRRIKSCSELPVGLNKSKPLTQSRENIYAPVLSHPTHKPPVKPPPPVSPQKDKPIEQKPSPKKTPSARDEETSRVTPKHSPTKKIMSPNNCIKVASPVSSLLNSVEVVESPPAEETGGKKTSPSVSQIVRRFEDLGTKVVKDSTVERTDDNSNSLQKNFEEFRLDECDMDALCGDGRPEGDGAEMRLNGTAAVLEARISYENFLEATGLSQKSIVTPSRLFSNHKSVMKPKDVKHRSRVKAAAVVDRCNNNTPAPGGSIVRYWTEPFL</sequence>